<evidence type="ECO:0000313" key="1">
    <source>
        <dbReference type="EMBL" id="JAD25480.1"/>
    </source>
</evidence>
<dbReference type="AlphaFoldDB" id="A0A0A8YIW9"/>
<protein>
    <submittedName>
        <fullName evidence="1">Uncharacterized protein</fullName>
    </submittedName>
</protein>
<accession>A0A0A8YIW9</accession>
<dbReference type="EMBL" id="GBRH01272415">
    <property type="protein sequence ID" value="JAD25480.1"/>
    <property type="molecule type" value="Transcribed_RNA"/>
</dbReference>
<sequence>MHWKLSDTCSVLLMEKERLGHFLIMAVQFNQVAQPLLVSFPC</sequence>
<organism evidence="1">
    <name type="scientific">Arundo donax</name>
    <name type="common">Giant reed</name>
    <name type="synonym">Donax arundinaceus</name>
    <dbReference type="NCBI Taxonomy" id="35708"/>
    <lineage>
        <taxon>Eukaryota</taxon>
        <taxon>Viridiplantae</taxon>
        <taxon>Streptophyta</taxon>
        <taxon>Embryophyta</taxon>
        <taxon>Tracheophyta</taxon>
        <taxon>Spermatophyta</taxon>
        <taxon>Magnoliopsida</taxon>
        <taxon>Liliopsida</taxon>
        <taxon>Poales</taxon>
        <taxon>Poaceae</taxon>
        <taxon>PACMAD clade</taxon>
        <taxon>Arundinoideae</taxon>
        <taxon>Arundineae</taxon>
        <taxon>Arundo</taxon>
    </lineage>
</organism>
<reference evidence="1" key="1">
    <citation type="submission" date="2014-09" db="EMBL/GenBank/DDBJ databases">
        <authorList>
            <person name="Magalhaes I.L.F."/>
            <person name="Oliveira U."/>
            <person name="Santos F.R."/>
            <person name="Vidigal T.H.D.A."/>
            <person name="Brescovit A.D."/>
            <person name="Santos A.J."/>
        </authorList>
    </citation>
    <scope>NUCLEOTIDE SEQUENCE</scope>
    <source>
        <tissue evidence="1">Shoot tissue taken approximately 20 cm above the soil surface</tissue>
    </source>
</reference>
<reference evidence="1" key="2">
    <citation type="journal article" date="2015" name="Data Brief">
        <title>Shoot transcriptome of the giant reed, Arundo donax.</title>
        <authorList>
            <person name="Barrero R.A."/>
            <person name="Guerrero F.D."/>
            <person name="Moolhuijzen P."/>
            <person name="Goolsby J.A."/>
            <person name="Tidwell J."/>
            <person name="Bellgard S.E."/>
            <person name="Bellgard M.I."/>
        </authorList>
    </citation>
    <scope>NUCLEOTIDE SEQUENCE</scope>
    <source>
        <tissue evidence="1">Shoot tissue taken approximately 20 cm above the soil surface</tissue>
    </source>
</reference>
<proteinExistence type="predicted"/>
<name>A0A0A8YIW9_ARUDO</name>